<organism evidence="1 2">
    <name type="scientific">Nostoc favosum CHAB5714</name>
    <dbReference type="NCBI Taxonomy" id="2780399"/>
    <lineage>
        <taxon>Bacteria</taxon>
        <taxon>Bacillati</taxon>
        <taxon>Cyanobacteriota</taxon>
        <taxon>Cyanophyceae</taxon>
        <taxon>Nostocales</taxon>
        <taxon>Nostocaceae</taxon>
        <taxon>Nostoc</taxon>
        <taxon>Nostoc favosum</taxon>
    </lineage>
</organism>
<keyword evidence="2" id="KW-1185">Reference proteome</keyword>
<evidence type="ECO:0000313" key="1">
    <source>
        <dbReference type="EMBL" id="MCC5600517.1"/>
    </source>
</evidence>
<comment type="caution">
    <text evidence="1">The sequence shown here is derived from an EMBL/GenBank/DDBJ whole genome shotgun (WGS) entry which is preliminary data.</text>
</comment>
<sequence>MTVGDYEQTDHGSILQRFYAWIDTVVCPSIPLTPSLPQKTLSPHGALGEGDRAVLLLSTLELQQQ</sequence>
<dbReference type="Proteomes" id="UP001199525">
    <property type="component" value="Unassembled WGS sequence"/>
</dbReference>
<reference evidence="1 2" key="1">
    <citation type="journal article" date="2021" name="Microorganisms">
        <title>Genome Evolution of Filamentous Cyanobacterium Nostoc Species: From Facultative Symbiosis to Free Living.</title>
        <authorList>
            <person name="Huo D."/>
            <person name="Li H."/>
            <person name="Cai F."/>
            <person name="Guo X."/>
            <person name="Qiao Z."/>
            <person name="Wang W."/>
            <person name="Yu G."/>
            <person name="Li R."/>
        </authorList>
    </citation>
    <scope>NUCLEOTIDE SEQUENCE [LARGE SCALE GENOMIC DNA]</scope>
    <source>
        <strain evidence="1 2">CHAB 5714</strain>
    </source>
</reference>
<evidence type="ECO:0000313" key="2">
    <source>
        <dbReference type="Proteomes" id="UP001199525"/>
    </source>
</evidence>
<gene>
    <name evidence="1" type="ORF">LC586_15125</name>
</gene>
<proteinExistence type="predicted"/>
<name>A0ABS8IAK0_9NOSO</name>
<protein>
    <submittedName>
        <fullName evidence="1">Uncharacterized protein</fullName>
    </submittedName>
</protein>
<accession>A0ABS8IAK0</accession>
<dbReference type="EMBL" id="JAIVFQ010000019">
    <property type="protein sequence ID" value="MCC5600517.1"/>
    <property type="molecule type" value="Genomic_DNA"/>
</dbReference>